<accession>A0A4R0PEV0</accession>
<dbReference type="EMBL" id="SJST01000002">
    <property type="protein sequence ID" value="TCD15168.1"/>
    <property type="molecule type" value="Genomic_DNA"/>
</dbReference>
<evidence type="ECO:0000313" key="2">
    <source>
        <dbReference type="Proteomes" id="UP000291301"/>
    </source>
</evidence>
<organism evidence="1 2">
    <name type="scientific">Oricola cellulosilytica</name>
    <dbReference type="NCBI Taxonomy" id="1429082"/>
    <lineage>
        <taxon>Bacteria</taxon>
        <taxon>Pseudomonadati</taxon>
        <taxon>Pseudomonadota</taxon>
        <taxon>Alphaproteobacteria</taxon>
        <taxon>Hyphomicrobiales</taxon>
        <taxon>Ahrensiaceae</taxon>
        <taxon>Oricola</taxon>
    </lineage>
</organism>
<reference evidence="1 2" key="1">
    <citation type="journal article" date="2015" name="Antonie Van Leeuwenhoek">
        <title>Oricola cellulosilytica gen. nov., sp. nov., a cellulose-degrading bacterium of the family Phyllobacteriaceae isolated from surface seashore water, and emended descriptions of Mesorhizobium loti and Phyllobacterium myrsinacearum.</title>
        <authorList>
            <person name="Hameed A."/>
            <person name="Shahina M."/>
            <person name="Lai W.A."/>
            <person name="Lin S.Y."/>
            <person name="Young L.S."/>
            <person name="Liu Y.C."/>
            <person name="Hsu Y.H."/>
            <person name="Young C.C."/>
        </authorList>
    </citation>
    <scope>NUCLEOTIDE SEQUENCE [LARGE SCALE GENOMIC DNA]</scope>
    <source>
        <strain evidence="1 2">KCTC 52183</strain>
    </source>
</reference>
<dbReference type="Proteomes" id="UP000291301">
    <property type="component" value="Unassembled WGS sequence"/>
</dbReference>
<keyword evidence="2" id="KW-1185">Reference proteome</keyword>
<dbReference type="AlphaFoldDB" id="A0A4R0PEV0"/>
<proteinExistence type="predicted"/>
<evidence type="ECO:0000313" key="1">
    <source>
        <dbReference type="EMBL" id="TCD15168.1"/>
    </source>
</evidence>
<dbReference type="RefSeq" id="WP_131566909.1">
    <property type="nucleotide sequence ID" value="NZ_JAINFK010000004.1"/>
</dbReference>
<protein>
    <submittedName>
        <fullName evidence="1">Uncharacterized protein</fullName>
    </submittedName>
</protein>
<gene>
    <name evidence="1" type="ORF">E0D97_06360</name>
</gene>
<sequence>MADPLTPNSSRSELRACWRSLSPPMRKALDAAADAPLRRRRHWWFANNSGGGFATDTIESLRRQGLLAVEGLHKPPGIARISDLGTAVFRSVGEGIE</sequence>
<comment type="caution">
    <text evidence="1">The sequence shown here is derived from an EMBL/GenBank/DDBJ whole genome shotgun (WGS) entry which is preliminary data.</text>
</comment>
<name>A0A4R0PEV0_9HYPH</name>